<feature type="compositionally biased region" description="Low complexity" evidence="1">
    <location>
        <begin position="525"/>
        <end position="536"/>
    </location>
</feature>
<dbReference type="InterPro" id="IPR042095">
    <property type="entry name" value="SUMF_sf"/>
</dbReference>
<dbReference type="PANTHER" id="PTHR23150:SF19">
    <property type="entry name" value="FORMYLGLYCINE-GENERATING ENZYME"/>
    <property type="match status" value="1"/>
</dbReference>
<accession>A0A2W4TEG7</accession>
<dbReference type="Proteomes" id="UP000249396">
    <property type="component" value="Unassembled WGS sequence"/>
</dbReference>
<dbReference type="AlphaFoldDB" id="A0A2W4TEG7"/>
<feature type="region of interest" description="Disordered" evidence="1">
    <location>
        <begin position="1148"/>
        <end position="1177"/>
    </location>
</feature>
<feature type="compositionally biased region" description="Low complexity" evidence="1">
    <location>
        <begin position="1148"/>
        <end position="1159"/>
    </location>
</feature>
<feature type="region of interest" description="Disordered" evidence="1">
    <location>
        <begin position="520"/>
        <end position="554"/>
    </location>
</feature>
<feature type="domain" description="Sulfatase-modifying factor enzyme-like" evidence="2">
    <location>
        <begin position="631"/>
        <end position="877"/>
    </location>
</feature>
<feature type="domain" description="Sulfatase-modifying factor enzyme-like" evidence="2">
    <location>
        <begin position="948"/>
        <end position="1214"/>
    </location>
</feature>
<dbReference type="InterPro" id="IPR005532">
    <property type="entry name" value="SUMF_dom"/>
</dbReference>
<gene>
    <name evidence="3" type="ORF">DM484_05555</name>
</gene>
<sequence length="1218" mass="136167">MTATLTEIAKEKVARFTRQFGEPHRLLAYYAALPLILTPELLNYLRNHFLRGAEVPWVAEADLLLSELCRPVGYEQFAFATDVRAYLIGEMRQRLGETPMEDVARLLIRYVHQLSRTASPSSRDGLQAEQWSAMVFLKEKREEAVAEIAEAFRDHLLPVAGSDLNWTKAVPQAELARLVRITDELAAQLDEYPDLLNYASNVGWWLTKPDGLAGLAKTARMSGSVVRVAGVELPTVVAEIKKTKPRYVNVTSKHRDHTDLQNVLKHRNRIRTAKYDRSNDLPCASMYYSPQPNAPTPFRDLFSGQKTEGPAMVWLPGGIFMMGSPDGVGNDNEHPQHEVTLDHYAVGQYPVTVGEFSRFVEETGYRTEAEQGDGAFVRNKGSWAQTKDASWRNPYFDQTDQNPVVCISWNDAKAYCDWLVEQTGQAYGLLTEAQWEYACRGGNEGRWCFGDNESDLGDYAWYSKNANNQTHPVGQKKPNAWQLHDLHGNVWEWCEDWYDGEYYRNLGKVTLLPDLPLTSKPQHTASASEQSASGSASEHEQLASENPSGPASGSYRVVRGGSWINVADYCRSAYRSGFDPSYRNDILGFRLSRTGPLHSYPFTLGSTELEKPAVPAFIAGLRDPFTDGSESPAMVWLPGGEFMMGQDDSPYDDEKPAHPVRVDAISIGQYPVTFAEYDRFCSATQRKPPDDRSWGRGERPAINVSWQDAMDYCDWLGQQTGEHYRLATEAEWEYACRSGSTTRYCYGDDESGLGDYAWYSKNANGQTHPVGQKKPNAWQLYDLHGNVWEWCADWYAGDYYAQLAGHSQHTASASEQSASGSASGREQLASENPSGPASGSYRVVRGGSWLSVADYCRSADRGRLDPSYRFNYLGFRLSRTGPWRSHPITLGAADLPGLGAVSNRDKQPQQASSVAVENRSHEAQTKPRYQDYQVFHDSLASDAKGGEAPAMVYLPGGTFLMGDEKGRDNEKPVHAVKLDAFAMGRTPVTWGEYRRFCEATGEHWPEWLEQGSQYHLETGKSDHYRRPGISREGLDLPVVGIAWKDANAYCLWLSGQTGEVYALPTEAQWEYACRAGNPGRWCFGDDEKQLAEYAWYDKNSNNKLHPVMGKAANAFGLYDVHGNVWDWCADWYSNDYYTQLAGHSQHTASTSEQSASGSASEREQLASENPSGPASGSIRVVRGGSWLNVAGDCRSAIRNRFVPSRRYGDLGFRLSRTV</sequence>
<feature type="region of interest" description="Disordered" evidence="1">
    <location>
        <begin position="902"/>
        <end position="925"/>
    </location>
</feature>
<dbReference type="PANTHER" id="PTHR23150">
    <property type="entry name" value="SULFATASE MODIFYING FACTOR 1, 2"/>
    <property type="match status" value="1"/>
</dbReference>
<feature type="region of interest" description="Disordered" evidence="1">
    <location>
        <begin position="811"/>
        <end position="839"/>
    </location>
</feature>
<feature type="compositionally biased region" description="Low complexity" evidence="1">
    <location>
        <begin position="811"/>
        <end position="827"/>
    </location>
</feature>
<protein>
    <recommendedName>
        <fullName evidence="2">Sulfatase-modifying factor enzyme-like domain-containing protein</fullName>
    </recommendedName>
</protein>
<evidence type="ECO:0000256" key="1">
    <source>
        <dbReference type="SAM" id="MobiDB-lite"/>
    </source>
</evidence>
<dbReference type="SUPFAM" id="SSF56436">
    <property type="entry name" value="C-type lectin-like"/>
    <property type="match status" value="3"/>
</dbReference>
<dbReference type="InterPro" id="IPR051043">
    <property type="entry name" value="Sulfatase_Mod_Factor_Kinase"/>
</dbReference>
<proteinExistence type="predicted"/>
<organism evidence="3 4">
    <name type="scientific">Candidatus Methylumidiphilus alinenensis</name>
    <dbReference type="NCBI Taxonomy" id="2202197"/>
    <lineage>
        <taxon>Bacteria</taxon>
        <taxon>Pseudomonadati</taxon>
        <taxon>Pseudomonadota</taxon>
        <taxon>Gammaproteobacteria</taxon>
        <taxon>Methylococcales</taxon>
        <taxon>Candidatus Methylumidiphilus</taxon>
    </lineage>
</organism>
<comment type="caution">
    <text evidence="3">The sequence shown here is derived from an EMBL/GenBank/DDBJ whole genome shotgun (WGS) entry which is preliminary data.</text>
</comment>
<name>A0A2W4TEG7_9GAMM</name>
<feature type="domain" description="Sulfatase-modifying factor enzyme-like" evidence="2">
    <location>
        <begin position="309"/>
        <end position="591"/>
    </location>
</feature>
<reference evidence="3 4" key="1">
    <citation type="journal article" date="2018" name="Aquat. Microb. Ecol.">
        <title>Gammaproteobacterial methanotrophs dominate.</title>
        <authorList>
            <person name="Rissanen A.J."/>
            <person name="Saarenheimo J."/>
            <person name="Tiirola M."/>
            <person name="Peura S."/>
            <person name="Aalto S.L."/>
            <person name="Karvinen A."/>
            <person name="Nykanen H."/>
        </authorList>
    </citation>
    <scope>NUCLEOTIDE SEQUENCE [LARGE SCALE GENOMIC DNA]</scope>
    <source>
        <strain evidence="3">AMbin10</strain>
    </source>
</reference>
<evidence type="ECO:0000313" key="3">
    <source>
        <dbReference type="EMBL" id="PZN82954.1"/>
    </source>
</evidence>
<dbReference type="InterPro" id="IPR016187">
    <property type="entry name" value="CTDL_fold"/>
</dbReference>
<evidence type="ECO:0000259" key="2">
    <source>
        <dbReference type="Pfam" id="PF03781"/>
    </source>
</evidence>
<dbReference type="GO" id="GO:0120147">
    <property type="term" value="F:formylglycine-generating oxidase activity"/>
    <property type="evidence" value="ECO:0007669"/>
    <property type="project" value="TreeGrafter"/>
</dbReference>
<dbReference type="EMBL" id="QJPH01000196">
    <property type="protein sequence ID" value="PZN82954.1"/>
    <property type="molecule type" value="Genomic_DNA"/>
</dbReference>
<dbReference type="Pfam" id="PF03781">
    <property type="entry name" value="FGE-sulfatase"/>
    <property type="match status" value="3"/>
</dbReference>
<dbReference type="Gene3D" id="3.90.1580.10">
    <property type="entry name" value="paralog of FGE (formylglycine-generating enzyme)"/>
    <property type="match status" value="3"/>
</dbReference>
<evidence type="ECO:0000313" key="4">
    <source>
        <dbReference type="Proteomes" id="UP000249396"/>
    </source>
</evidence>